<proteinExistence type="predicted"/>
<feature type="signal peptide" evidence="1">
    <location>
        <begin position="1"/>
        <end position="29"/>
    </location>
</feature>
<keyword evidence="4" id="KW-1185">Reference proteome</keyword>
<dbReference type="EMBL" id="JAVXUP010000134">
    <property type="protein sequence ID" value="KAK3036967.1"/>
    <property type="molecule type" value="Genomic_DNA"/>
</dbReference>
<feature type="chain" id="PRO_5041714110" description="Bifunctional inhibitor/plant lipid transfer protein/seed storage helical domain-containing protein" evidence="1">
    <location>
        <begin position="30"/>
        <end position="128"/>
    </location>
</feature>
<reference evidence="3" key="1">
    <citation type="submission" date="2022-12" db="EMBL/GenBank/DDBJ databases">
        <title>Draft genome assemblies for two species of Escallonia (Escalloniales).</title>
        <authorList>
            <person name="Chanderbali A."/>
            <person name="Dervinis C."/>
            <person name="Anghel I."/>
            <person name="Soltis D."/>
            <person name="Soltis P."/>
            <person name="Zapata F."/>
        </authorList>
    </citation>
    <scope>NUCLEOTIDE SEQUENCE</scope>
    <source>
        <strain evidence="3">UCBG64.0493</strain>
        <tissue evidence="3">Leaf</tissue>
    </source>
</reference>
<dbReference type="Gene3D" id="1.10.110.10">
    <property type="entry name" value="Plant lipid-transfer and hydrophobic proteins"/>
    <property type="match status" value="1"/>
</dbReference>
<protein>
    <recommendedName>
        <fullName evidence="2">Bifunctional inhibitor/plant lipid transfer protein/seed storage helical domain-containing protein</fullName>
    </recommendedName>
</protein>
<evidence type="ECO:0000256" key="1">
    <source>
        <dbReference type="SAM" id="SignalP"/>
    </source>
</evidence>
<comment type="caution">
    <text evidence="3">The sequence shown here is derived from an EMBL/GenBank/DDBJ whole genome shotgun (WGS) entry which is preliminary data.</text>
</comment>
<evidence type="ECO:0000313" key="4">
    <source>
        <dbReference type="Proteomes" id="UP001188597"/>
    </source>
</evidence>
<dbReference type="Pfam" id="PF14368">
    <property type="entry name" value="LTP_2"/>
    <property type="match status" value="1"/>
</dbReference>
<name>A0AA88WZU3_9ASTE</name>
<dbReference type="AlphaFoldDB" id="A0AA88WZU3"/>
<accession>A0AA88WZU3</accession>
<organism evidence="3 4">
    <name type="scientific">Escallonia herrerae</name>
    <dbReference type="NCBI Taxonomy" id="1293975"/>
    <lineage>
        <taxon>Eukaryota</taxon>
        <taxon>Viridiplantae</taxon>
        <taxon>Streptophyta</taxon>
        <taxon>Embryophyta</taxon>
        <taxon>Tracheophyta</taxon>
        <taxon>Spermatophyta</taxon>
        <taxon>Magnoliopsida</taxon>
        <taxon>eudicotyledons</taxon>
        <taxon>Gunneridae</taxon>
        <taxon>Pentapetalae</taxon>
        <taxon>asterids</taxon>
        <taxon>campanulids</taxon>
        <taxon>Escalloniales</taxon>
        <taxon>Escalloniaceae</taxon>
        <taxon>Escallonia</taxon>
    </lineage>
</organism>
<evidence type="ECO:0000259" key="2">
    <source>
        <dbReference type="Pfam" id="PF14368"/>
    </source>
</evidence>
<feature type="domain" description="Bifunctional inhibitor/plant lipid transfer protein/seed storage helical" evidence="2">
    <location>
        <begin position="18"/>
        <end position="64"/>
    </location>
</feature>
<gene>
    <name evidence="3" type="ORF">RJ639_030932</name>
</gene>
<dbReference type="InterPro" id="IPR016140">
    <property type="entry name" value="Bifunc_inhib/LTP/seed_store"/>
</dbReference>
<dbReference type="Proteomes" id="UP001188597">
    <property type="component" value="Unassembled WGS sequence"/>
</dbReference>
<evidence type="ECO:0000313" key="3">
    <source>
        <dbReference type="EMBL" id="KAK3036967.1"/>
    </source>
</evidence>
<dbReference type="InterPro" id="IPR036312">
    <property type="entry name" value="Bifun_inhib/LTP/seed_sf"/>
</dbReference>
<keyword evidence="1" id="KW-0732">Signal</keyword>
<sequence length="128" mass="13350">MARAVKMGCTLWVVTLVVLALITTGLTNAVIQCNDAIGRIFDCRPFVTGEATTPSAACCAGEKDLDRIAAASRTARRFARASSPPQSRCLSILRKAGSFPNFAILISALPSTQTSTAAISLDANFGSA</sequence>
<dbReference type="SUPFAM" id="SSF47699">
    <property type="entry name" value="Bifunctional inhibitor/lipid-transfer protein/seed storage 2S albumin"/>
    <property type="match status" value="1"/>
</dbReference>